<evidence type="ECO:0000313" key="2">
    <source>
        <dbReference type="EMBL" id="AQA29248.1"/>
    </source>
</evidence>
<accession>A0A1P8YXL9</accession>
<reference evidence="2" key="1">
    <citation type="submission" date="2016-10" db="EMBL/GenBank/DDBJ databases">
        <title>Novel effectors identified in the apoplast of Cladosporium fulvum-infected tomato.</title>
        <authorList>
            <person name="Mesarich C.H."/>
            <person name="de Wit P.J.G.M."/>
        </authorList>
    </citation>
    <scope>NUCLEOTIDE SEQUENCE</scope>
    <source>
        <strain evidence="2">0WU</strain>
    </source>
</reference>
<dbReference type="AlphaFoldDB" id="A0A1P8YXL9"/>
<feature type="chain" id="PRO_5010337206" evidence="1">
    <location>
        <begin position="20"/>
        <end position="67"/>
    </location>
</feature>
<keyword evidence="1" id="KW-0732">Signal</keyword>
<protein>
    <submittedName>
        <fullName evidence="2">Putative effector 45</fullName>
    </submittedName>
</protein>
<organism evidence="2">
    <name type="scientific">Passalora fulva</name>
    <name type="common">Tomato leaf mold</name>
    <name type="synonym">Cladosporium fulvum</name>
    <dbReference type="NCBI Taxonomy" id="5499"/>
    <lineage>
        <taxon>Eukaryota</taxon>
        <taxon>Fungi</taxon>
        <taxon>Dikarya</taxon>
        <taxon>Ascomycota</taxon>
        <taxon>Pezizomycotina</taxon>
        <taxon>Dothideomycetes</taxon>
        <taxon>Dothideomycetidae</taxon>
        <taxon>Mycosphaerellales</taxon>
        <taxon>Mycosphaerellaceae</taxon>
        <taxon>Fulvia</taxon>
    </lineage>
</organism>
<sequence length="67" mass="7148">MFTWSSLITALALVNVVLGGPTLDKRQYYPGCSQIEAYSCGTSPNCYPNAKWCLVGQGAGQVNVCCV</sequence>
<evidence type="ECO:0000256" key="1">
    <source>
        <dbReference type="SAM" id="SignalP"/>
    </source>
</evidence>
<proteinExistence type="predicted"/>
<feature type="signal peptide" evidence="1">
    <location>
        <begin position="1"/>
        <end position="19"/>
    </location>
</feature>
<dbReference type="EMBL" id="KX943077">
    <property type="protein sequence ID" value="AQA29248.1"/>
    <property type="molecule type" value="Genomic_DNA"/>
</dbReference>
<name>A0A1P8YXL9_PASFU</name>
<gene>
    <name evidence="2" type="primary">CE45</name>
</gene>